<organism evidence="10 11">
    <name type="scientific">Brevundimonas faecalis</name>
    <dbReference type="NCBI Taxonomy" id="947378"/>
    <lineage>
        <taxon>Bacteria</taxon>
        <taxon>Pseudomonadati</taxon>
        <taxon>Pseudomonadota</taxon>
        <taxon>Alphaproteobacteria</taxon>
        <taxon>Caulobacterales</taxon>
        <taxon>Caulobacteraceae</taxon>
        <taxon>Brevundimonas</taxon>
    </lineage>
</organism>
<dbReference type="EMBL" id="JBEPTF010000001">
    <property type="protein sequence ID" value="MET4683322.1"/>
    <property type="molecule type" value="Genomic_DNA"/>
</dbReference>
<protein>
    <submittedName>
        <fullName evidence="10">Autotransporter adhesin</fullName>
    </submittedName>
</protein>
<dbReference type="Pfam" id="PF03895">
    <property type="entry name" value="YadA_anchor"/>
    <property type="match status" value="1"/>
</dbReference>
<dbReference type="Gene3D" id="3.30.1300.30">
    <property type="entry name" value="GSPII I/J protein-like"/>
    <property type="match status" value="1"/>
</dbReference>
<name>A0ABV2RBJ3_9CAUL</name>
<evidence type="ECO:0000256" key="1">
    <source>
        <dbReference type="ARBA" id="ARBA00004241"/>
    </source>
</evidence>
<evidence type="ECO:0000256" key="7">
    <source>
        <dbReference type="ARBA" id="ARBA00023237"/>
    </source>
</evidence>
<evidence type="ECO:0000256" key="8">
    <source>
        <dbReference type="SAM" id="MobiDB-lite"/>
    </source>
</evidence>
<keyword evidence="5" id="KW-0732">Signal</keyword>
<dbReference type="Proteomes" id="UP001549313">
    <property type="component" value="Unassembled WGS sequence"/>
</dbReference>
<keyword evidence="4" id="KW-0812">Transmembrane</keyword>
<evidence type="ECO:0000256" key="3">
    <source>
        <dbReference type="ARBA" id="ARBA00022452"/>
    </source>
</evidence>
<proteinExistence type="predicted"/>
<evidence type="ECO:0000256" key="5">
    <source>
        <dbReference type="ARBA" id="ARBA00022729"/>
    </source>
</evidence>
<keyword evidence="6" id="KW-0472">Membrane</keyword>
<keyword evidence="7" id="KW-0998">Cell outer membrane</keyword>
<reference evidence="10 11" key="1">
    <citation type="submission" date="2024-06" db="EMBL/GenBank/DDBJ databases">
        <title>Sorghum-associated microbial communities from plants grown in Nebraska, USA.</title>
        <authorList>
            <person name="Schachtman D."/>
        </authorList>
    </citation>
    <scope>NUCLEOTIDE SEQUENCE [LARGE SCALE GENOMIC DNA]</scope>
    <source>
        <strain evidence="10 11">2814</strain>
    </source>
</reference>
<dbReference type="SUPFAM" id="SSF54523">
    <property type="entry name" value="Pili subunits"/>
    <property type="match status" value="1"/>
</dbReference>
<evidence type="ECO:0000313" key="10">
    <source>
        <dbReference type="EMBL" id="MET4683322.1"/>
    </source>
</evidence>
<sequence length="242" mass="24359">MTAVDTRLTSLAAQIAAIPAGPQGQVGPTGPQGPQGPQGPGNPLAPEYDDATRDVLTLEGASGTRVANVADGVDPMDAVNRRQMEAGDAATLASAQTHADAGDAATLASARAHADAGDAVVRAYADAGDARTLTAAMAYTDQKLAAFDDRLTGVASRLDGQDRRIDRLGAMSSAQLNMAMNAAAAMPGRGRLAVGLGFQNGEEALSVGYGRRFGNGVSISVGGAFGRNNESSGGVGIGFDLF</sequence>
<feature type="domain" description="Trimeric autotransporter adhesin YadA-like C-terminal membrane anchor" evidence="9">
    <location>
        <begin position="186"/>
        <end position="240"/>
    </location>
</feature>
<evidence type="ECO:0000256" key="6">
    <source>
        <dbReference type="ARBA" id="ARBA00023136"/>
    </source>
</evidence>
<dbReference type="InterPro" id="IPR005594">
    <property type="entry name" value="YadA_C"/>
</dbReference>
<feature type="compositionally biased region" description="Low complexity" evidence="8">
    <location>
        <begin position="19"/>
        <end position="29"/>
    </location>
</feature>
<evidence type="ECO:0000313" key="11">
    <source>
        <dbReference type="Proteomes" id="UP001549313"/>
    </source>
</evidence>
<keyword evidence="3" id="KW-1134">Transmembrane beta strand</keyword>
<feature type="region of interest" description="Disordered" evidence="8">
    <location>
        <begin position="19"/>
        <end position="48"/>
    </location>
</feature>
<accession>A0ABV2RBJ3</accession>
<gene>
    <name evidence="10" type="ORF">ABIE19_001231</name>
</gene>
<comment type="caution">
    <text evidence="10">The sequence shown here is derived from an EMBL/GenBank/DDBJ whole genome shotgun (WGS) entry which is preliminary data.</text>
</comment>
<evidence type="ECO:0000256" key="4">
    <source>
        <dbReference type="ARBA" id="ARBA00022692"/>
    </source>
</evidence>
<dbReference type="InterPro" id="IPR045584">
    <property type="entry name" value="Pilin-like"/>
</dbReference>
<evidence type="ECO:0000259" key="9">
    <source>
        <dbReference type="Pfam" id="PF03895"/>
    </source>
</evidence>
<keyword evidence="11" id="KW-1185">Reference proteome</keyword>
<evidence type="ECO:0000256" key="2">
    <source>
        <dbReference type="ARBA" id="ARBA00004442"/>
    </source>
</evidence>
<comment type="subcellular location">
    <subcellularLocation>
        <location evidence="2">Cell outer membrane</location>
    </subcellularLocation>
    <subcellularLocation>
        <location evidence="1">Cell surface</location>
    </subcellularLocation>
</comment>